<dbReference type="AlphaFoldDB" id="A0A7G9YZB2"/>
<dbReference type="InterPro" id="IPR026371">
    <property type="entry name" value="PGF_CTERM"/>
</dbReference>
<dbReference type="GO" id="GO:0000272">
    <property type="term" value="P:polysaccharide catabolic process"/>
    <property type="evidence" value="ECO:0007669"/>
    <property type="project" value="InterPro"/>
</dbReference>
<protein>
    <submittedName>
        <fullName evidence="6">Uncharacterized protein</fullName>
    </submittedName>
</protein>
<dbReference type="EMBL" id="MT631538">
    <property type="protein sequence ID" value="QNO53346.1"/>
    <property type="molecule type" value="Genomic_DNA"/>
</dbReference>
<dbReference type="SUPFAM" id="SSF49384">
    <property type="entry name" value="Carbohydrate-binding domain"/>
    <property type="match status" value="1"/>
</dbReference>
<accession>A0A7G9YZB2</accession>
<dbReference type="Gene3D" id="2.60.40.680">
    <property type="match status" value="1"/>
</dbReference>
<feature type="compositionally biased region" description="Low complexity" evidence="2">
    <location>
        <begin position="286"/>
        <end position="300"/>
    </location>
</feature>
<evidence type="ECO:0000256" key="3">
    <source>
        <dbReference type="SAM" id="Phobius"/>
    </source>
</evidence>
<feature type="transmembrane region" description="Helical" evidence="3">
    <location>
        <begin position="334"/>
        <end position="354"/>
    </location>
</feature>
<evidence type="ECO:0000259" key="5">
    <source>
        <dbReference type="Pfam" id="PF18204"/>
    </source>
</evidence>
<evidence type="ECO:0000256" key="2">
    <source>
        <dbReference type="SAM" id="MobiDB-lite"/>
    </source>
</evidence>
<sequence length="357" mass="38024">MEGKERCRGRRKTSVAVGILLIAIAFIAVTPVTAQPVEVRVTPESVSVEEGETFVATIDVDSVTDLNSAQFDLSFDPDVVKVTDVKEGKIDGEDVGKQIFNWHLNPDKDVVVVISMMPIGEGVSGSGNLAEIEFKVKGKDGGKSKLNFSYGELTNISAGDISANWINATVTVGAGEGGENEEEPPEITECDPAEEVVSSTEGEAMTFKVTVDQTGDISWQINGTEVQTDEDVTEAAYTNVSAVVGAWNISAIATNRATGLSGMHTWIWNVTPTSTQEPGVTPTPKPETNVTETEGTTPTPSLASRETPLREATPGVKPTSTPSTEEKATPTPKVPGFEVIFAIAVLLTIAYLLLRRR</sequence>
<reference evidence="6" key="1">
    <citation type="submission" date="2020-06" db="EMBL/GenBank/DDBJ databases">
        <title>Unique genomic features of the anaerobic methanotrophic archaea.</title>
        <authorList>
            <person name="Chadwick G.L."/>
            <person name="Skennerton C.T."/>
            <person name="Laso-Perez R."/>
            <person name="Leu A.O."/>
            <person name="Speth D.R."/>
            <person name="Yu H."/>
            <person name="Morgan-Lang C."/>
            <person name="Hatzenpichler R."/>
            <person name="Goudeau D."/>
            <person name="Malmstrom R."/>
            <person name="Brazelton W.J."/>
            <person name="Woyke T."/>
            <person name="Hallam S.J."/>
            <person name="Tyson G.W."/>
            <person name="Wegener G."/>
            <person name="Boetius A."/>
            <person name="Orphan V."/>
        </authorList>
    </citation>
    <scope>NUCLEOTIDE SEQUENCE</scope>
</reference>
<keyword evidence="3" id="KW-1133">Transmembrane helix</keyword>
<keyword evidence="3" id="KW-0812">Transmembrane</keyword>
<dbReference type="CDD" id="cd08547">
    <property type="entry name" value="Type_II_cohesin"/>
    <property type="match status" value="1"/>
</dbReference>
<feature type="domain" description="PGF-CTERM archaeal protein-sorting signal" evidence="5">
    <location>
        <begin position="334"/>
        <end position="356"/>
    </location>
</feature>
<evidence type="ECO:0000313" key="6">
    <source>
        <dbReference type="EMBL" id="QNO53346.1"/>
    </source>
</evidence>
<feature type="domain" description="Cohesin" evidence="4">
    <location>
        <begin position="40"/>
        <end position="151"/>
    </location>
</feature>
<dbReference type="Pfam" id="PF18204">
    <property type="entry name" value="PGF-CTERM"/>
    <property type="match status" value="1"/>
</dbReference>
<organism evidence="6">
    <name type="scientific">Candidatus Methanophagaceae archaeon ANME-1 ERB6</name>
    <dbReference type="NCBI Taxonomy" id="2759912"/>
    <lineage>
        <taxon>Archaea</taxon>
        <taxon>Methanobacteriati</taxon>
        <taxon>Methanobacteriota</taxon>
        <taxon>Stenosarchaea group</taxon>
        <taxon>Methanomicrobia</taxon>
        <taxon>Candidatus Methanophagales</taxon>
        <taxon>Candidatus Methanophagaceae</taxon>
    </lineage>
</organism>
<evidence type="ECO:0000256" key="1">
    <source>
        <dbReference type="ARBA" id="ARBA00022729"/>
    </source>
</evidence>
<name>A0A7G9YZB2_9EURY</name>
<evidence type="ECO:0000259" key="4">
    <source>
        <dbReference type="Pfam" id="PF00963"/>
    </source>
</evidence>
<dbReference type="Pfam" id="PF00963">
    <property type="entry name" value="Cohesin"/>
    <property type="match status" value="1"/>
</dbReference>
<keyword evidence="1" id="KW-0732">Signal</keyword>
<gene>
    <name evidence="6" type="ORF">GMAEILFI_00018</name>
</gene>
<keyword evidence="3" id="KW-0472">Membrane</keyword>
<proteinExistence type="predicted"/>
<dbReference type="InterPro" id="IPR008965">
    <property type="entry name" value="CBM2/CBM3_carb-bd_dom_sf"/>
</dbReference>
<dbReference type="InterPro" id="IPR002102">
    <property type="entry name" value="Cohesin_dom"/>
</dbReference>
<dbReference type="GO" id="GO:0030246">
    <property type="term" value="F:carbohydrate binding"/>
    <property type="evidence" value="ECO:0007669"/>
    <property type="project" value="InterPro"/>
</dbReference>
<feature type="region of interest" description="Disordered" evidence="2">
    <location>
        <begin position="272"/>
        <end position="332"/>
    </location>
</feature>